<gene>
    <name evidence="1" type="ORF">B0H17DRAFT_1193744</name>
</gene>
<reference evidence="1" key="1">
    <citation type="submission" date="2023-03" db="EMBL/GenBank/DDBJ databases">
        <title>Massive genome expansion in bonnet fungi (Mycena s.s.) driven by repeated elements and novel gene families across ecological guilds.</title>
        <authorList>
            <consortium name="Lawrence Berkeley National Laboratory"/>
            <person name="Harder C.B."/>
            <person name="Miyauchi S."/>
            <person name="Viragh M."/>
            <person name="Kuo A."/>
            <person name="Thoen E."/>
            <person name="Andreopoulos B."/>
            <person name="Lu D."/>
            <person name="Skrede I."/>
            <person name="Drula E."/>
            <person name="Henrissat B."/>
            <person name="Morin E."/>
            <person name="Kohler A."/>
            <person name="Barry K."/>
            <person name="LaButti K."/>
            <person name="Morin E."/>
            <person name="Salamov A."/>
            <person name="Lipzen A."/>
            <person name="Mereny Z."/>
            <person name="Hegedus B."/>
            <person name="Baldrian P."/>
            <person name="Stursova M."/>
            <person name="Weitz H."/>
            <person name="Taylor A."/>
            <person name="Grigoriev I.V."/>
            <person name="Nagy L.G."/>
            <person name="Martin F."/>
            <person name="Kauserud H."/>
        </authorList>
    </citation>
    <scope>NUCLEOTIDE SEQUENCE</scope>
    <source>
        <strain evidence="1">CBHHK067</strain>
    </source>
</reference>
<protein>
    <submittedName>
        <fullName evidence="1">Uncharacterized protein</fullName>
    </submittedName>
</protein>
<evidence type="ECO:0000313" key="2">
    <source>
        <dbReference type="Proteomes" id="UP001221757"/>
    </source>
</evidence>
<sequence>MTEPPQNNSRGKIVPLLEFHENLHRNAQASSSKIQPTLGMMTRASLSRAQAELLQALSKTTVPPVLCPRRRRPAAAATNATTAPAILGVFWKHEKPVYVFLNPAVNGVVWLTQDNNKMALGAPGIGIEHTAELERFLVVPGEVGEWTEVDWETRMRVKPDESLLFRFKGVKRLQAWDSTTRNLII</sequence>
<dbReference type="Proteomes" id="UP001221757">
    <property type="component" value="Unassembled WGS sequence"/>
</dbReference>
<dbReference type="AlphaFoldDB" id="A0AAD7GSZ2"/>
<dbReference type="EMBL" id="JARKIE010000010">
    <property type="protein sequence ID" value="KAJ7704530.1"/>
    <property type="molecule type" value="Genomic_DNA"/>
</dbReference>
<proteinExistence type="predicted"/>
<organism evidence="1 2">
    <name type="scientific">Mycena rosella</name>
    <name type="common">Pink bonnet</name>
    <name type="synonym">Agaricus rosellus</name>
    <dbReference type="NCBI Taxonomy" id="1033263"/>
    <lineage>
        <taxon>Eukaryota</taxon>
        <taxon>Fungi</taxon>
        <taxon>Dikarya</taxon>
        <taxon>Basidiomycota</taxon>
        <taxon>Agaricomycotina</taxon>
        <taxon>Agaricomycetes</taxon>
        <taxon>Agaricomycetidae</taxon>
        <taxon>Agaricales</taxon>
        <taxon>Marasmiineae</taxon>
        <taxon>Mycenaceae</taxon>
        <taxon>Mycena</taxon>
    </lineage>
</organism>
<keyword evidence="2" id="KW-1185">Reference proteome</keyword>
<comment type="caution">
    <text evidence="1">The sequence shown here is derived from an EMBL/GenBank/DDBJ whole genome shotgun (WGS) entry which is preliminary data.</text>
</comment>
<accession>A0AAD7GSZ2</accession>
<name>A0AAD7GSZ2_MYCRO</name>
<evidence type="ECO:0000313" key="1">
    <source>
        <dbReference type="EMBL" id="KAJ7704530.1"/>
    </source>
</evidence>